<keyword evidence="2" id="KW-0812">Transmembrane</keyword>
<evidence type="ECO:0000313" key="4">
    <source>
        <dbReference type="EMBL" id="KAI1610040.1"/>
    </source>
</evidence>
<proteinExistence type="predicted"/>
<sequence length="508" mass="58531">MDRSGSDAVLEKGLLGHSKPASELKKKWMASTSSMLRPSLSSIGRAISSNNTGKKLHRTAYLDGLRGFAAFMVYCLHHQVWGHAGIGGEFILENAYGYNNQFYFVALPGVRLFFSGGHFAVAIFFVISGYVLSAKPLSLIHANDTKPLADNLGSALFRRWMRLFIPVFCTTFVWMATWHIFGIYSSNPIAPKPERTFKDELWMWYCAVKNFSFVFQGEPWLSYNDHTWSIPMEFRGSIVVYTTLLAFARLGRNCRLWCEVGLVFYFIYVVDGWFCGLFIMGMLICDLELLALKDQLPNMFYTLKPVKTYIFYMLFFAALWLGGVPSITNDLPHLRDSPGWYYLSFLKPQAFYDFRWFYRFWAATFMVACMPHLPWLRAIFETPICQYLGKVSFGFYLVHGPVLWSLGDRVYAATGRVRDGHSIVCPQWVNRFAFPSWGPFGMEVNYLFAHLILLPVTVWLADVVTKLFDEPSVKFAQWAYRKVLEPSDKPDQKPRSDVWGKNEVWQKS</sequence>
<dbReference type="PANTHER" id="PTHR23028:SF125">
    <property type="entry name" value="ACYLTRANSFERASE"/>
    <property type="match status" value="1"/>
</dbReference>
<feature type="transmembrane region" description="Helical" evidence="2">
    <location>
        <begin position="356"/>
        <end position="375"/>
    </location>
</feature>
<feature type="transmembrane region" description="Helical" evidence="2">
    <location>
        <begin position="309"/>
        <end position="328"/>
    </location>
</feature>
<feature type="domain" description="Acyltransferase 3" evidence="3">
    <location>
        <begin position="60"/>
        <end position="433"/>
    </location>
</feature>
<dbReference type="EMBL" id="MU404359">
    <property type="protein sequence ID" value="KAI1610040.1"/>
    <property type="molecule type" value="Genomic_DNA"/>
</dbReference>
<protein>
    <submittedName>
        <fullName evidence="4">Acyltransferase family-domain-containing protein</fullName>
    </submittedName>
</protein>
<feature type="transmembrane region" description="Helical" evidence="2">
    <location>
        <begin position="444"/>
        <end position="464"/>
    </location>
</feature>
<feature type="transmembrane region" description="Helical" evidence="2">
    <location>
        <begin position="112"/>
        <end position="132"/>
    </location>
</feature>
<accession>A0AAN6DSK1</accession>
<keyword evidence="2" id="KW-0472">Membrane</keyword>
<gene>
    <name evidence="4" type="ORF">EDD36DRAFT_481649</name>
</gene>
<comment type="caution">
    <text evidence="4">The sequence shown here is derived from an EMBL/GenBank/DDBJ whole genome shotgun (WGS) entry which is preliminary data.</text>
</comment>
<name>A0AAN6DSK1_9EURO</name>
<keyword evidence="5" id="KW-1185">Reference proteome</keyword>
<dbReference type="AlphaFoldDB" id="A0AAN6DSK1"/>
<dbReference type="Proteomes" id="UP001203852">
    <property type="component" value="Unassembled WGS sequence"/>
</dbReference>
<reference evidence="4" key="1">
    <citation type="journal article" date="2022" name="bioRxiv">
        <title>Deciphering the potential niche of two novel black yeast fungi from a biological soil crust based on their genomes, phenotypes, and melanin regulation.</title>
        <authorList>
            <consortium name="DOE Joint Genome Institute"/>
            <person name="Carr E.C."/>
            <person name="Barton Q."/>
            <person name="Grambo S."/>
            <person name="Sullivan M."/>
            <person name="Renfro C.M."/>
            <person name="Kuo A."/>
            <person name="Pangilinan J."/>
            <person name="Lipzen A."/>
            <person name="Keymanesh K."/>
            <person name="Savage E."/>
            <person name="Barry K."/>
            <person name="Grigoriev I.V."/>
            <person name="Riekhof W.R."/>
            <person name="Harris S.S."/>
        </authorList>
    </citation>
    <scope>NUCLEOTIDE SEQUENCE</scope>
    <source>
        <strain evidence="4">JF 03-4F</strain>
    </source>
</reference>
<evidence type="ECO:0000313" key="5">
    <source>
        <dbReference type="Proteomes" id="UP001203852"/>
    </source>
</evidence>
<evidence type="ECO:0000256" key="2">
    <source>
        <dbReference type="SAM" id="Phobius"/>
    </source>
</evidence>
<dbReference type="InterPro" id="IPR050879">
    <property type="entry name" value="Acyltransferase_3"/>
</dbReference>
<organism evidence="4 5">
    <name type="scientific">Exophiala viscosa</name>
    <dbReference type="NCBI Taxonomy" id="2486360"/>
    <lineage>
        <taxon>Eukaryota</taxon>
        <taxon>Fungi</taxon>
        <taxon>Dikarya</taxon>
        <taxon>Ascomycota</taxon>
        <taxon>Pezizomycotina</taxon>
        <taxon>Eurotiomycetes</taxon>
        <taxon>Chaetothyriomycetidae</taxon>
        <taxon>Chaetothyriales</taxon>
        <taxon>Herpotrichiellaceae</taxon>
        <taxon>Exophiala</taxon>
    </lineage>
</organism>
<evidence type="ECO:0000256" key="1">
    <source>
        <dbReference type="SAM" id="MobiDB-lite"/>
    </source>
</evidence>
<keyword evidence="2" id="KW-1133">Transmembrane helix</keyword>
<dbReference type="Pfam" id="PF01757">
    <property type="entry name" value="Acyl_transf_3"/>
    <property type="match status" value="1"/>
</dbReference>
<feature type="transmembrane region" description="Helical" evidence="2">
    <location>
        <begin position="262"/>
        <end position="289"/>
    </location>
</feature>
<feature type="transmembrane region" description="Helical" evidence="2">
    <location>
        <begin position="163"/>
        <end position="181"/>
    </location>
</feature>
<keyword evidence="4" id="KW-0012">Acyltransferase</keyword>
<dbReference type="InterPro" id="IPR002656">
    <property type="entry name" value="Acyl_transf_3_dom"/>
</dbReference>
<feature type="region of interest" description="Disordered" evidence="1">
    <location>
        <begin position="486"/>
        <end position="508"/>
    </location>
</feature>
<dbReference type="GO" id="GO:0016747">
    <property type="term" value="F:acyltransferase activity, transferring groups other than amino-acyl groups"/>
    <property type="evidence" value="ECO:0007669"/>
    <property type="project" value="InterPro"/>
</dbReference>
<dbReference type="PANTHER" id="PTHR23028">
    <property type="entry name" value="ACETYLTRANSFERASE"/>
    <property type="match status" value="1"/>
</dbReference>
<evidence type="ECO:0000259" key="3">
    <source>
        <dbReference type="Pfam" id="PF01757"/>
    </source>
</evidence>
<keyword evidence="4" id="KW-0808">Transferase</keyword>